<dbReference type="PATRIC" id="fig|42234.21.peg.1274"/>
<evidence type="ECO:0000313" key="3">
    <source>
        <dbReference type="Proteomes" id="UP000037151"/>
    </source>
</evidence>
<gene>
    <name evidence="2" type="ORF">IQ63_06185</name>
</gene>
<dbReference type="AlphaFoldDB" id="A0A0L0KMJ9"/>
<organism evidence="2 3">
    <name type="scientific">Streptomyces acidiscabies</name>
    <dbReference type="NCBI Taxonomy" id="42234"/>
    <lineage>
        <taxon>Bacteria</taxon>
        <taxon>Bacillati</taxon>
        <taxon>Actinomycetota</taxon>
        <taxon>Actinomycetes</taxon>
        <taxon>Kitasatosporales</taxon>
        <taxon>Streptomycetaceae</taxon>
        <taxon>Streptomyces</taxon>
    </lineage>
</organism>
<feature type="region of interest" description="Disordered" evidence="1">
    <location>
        <begin position="1"/>
        <end position="27"/>
    </location>
</feature>
<reference evidence="3" key="1">
    <citation type="submission" date="2014-07" db="EMBL/GenBank/DDBJ databases">
        <title>Genome sequencing of plant-pathogenic Streptomyces species.</title>
        <authorList>
            <person name="Harrison J."/>
            <person name="Sapp M."/>
            <person name="Thwaites R."/>
            <person name="Studholme D.J."/>
        </authorList>
    </citation>
    <scope>NUCLEOTIDE SEQUENCE [LARGE SCALE GENOMIC DNA]</scope>
    <source>
        <strain evidence="3">NCPPB 4445</strain>
    </source>
</reference>
<name>A0A0L0KMJ9_9ACTN</name>
<dbReference type="OrthoDB" id="4232363at2"/>
<evidence type="ECO:0000256" key="1">
    <source>
        <dbReference type="SAM" id="MobiDB-lite"/>
    </source>
</evidence>
<dbReference type="RefSeq" id="WP_050369744.1">
    <property type="nucleotide sequence ID" value="NZ_KQ257805.1"/>
</dbReference>
<protein>
    <submittedName>
        <fullName evidence="2">Uncharacterized protein</fullName>
    </submittedName>
</protein>
<comment type="caution">
    <text evidence="2">The sequence shown here is derived from an EMBL/GenBank/DDBJ whole genome shotgun (WGS) entry which is preliminary data.</text>
</comment>
<dbReference type="EMBL" id="JPPY01000038">
    <property type="protein sequence ID" value="KND38830.1"/>
    <property type="molecule type" value="Genomic_DNA"/>
</dbReference>
<accession>A0A0L0KMJ9</accession>
<sequence>MTEDDGAGIVASDGAQEEDPVGSQRGDPFLHSERWLLSAAPVPAQARTEWEENGAAWLRPGVLFTAVVIPAGVIHAAVGLHTPQECAEPLGEVLRHGPLFYSPQGFGDEGSYTALLPARVAQLEPLPAVVTHPQDALLLVPAPYATEPVGGGGPWWVLPCDGPSWLCPAELVATLAVLGRDVLSGLEGSRGA</sequence>
<proteinExistence type="predicted"/>
<evidence type="ECO:0000313" key="2">
    <source>
        <dbReference type="EMBL" id="KND38830.1"/>
    </source>
</evidence>
<dbReference type="Proteomes" id="UP000037151">
    <property type="component" value="Unassembled WGS sequence"/>
</dbReference>